<dbReference type="InterPro" id="IPR012310">
    <property type="entry name" value="DNA_ligase_ATP-dep_cent"/>
</dbReference>
<dbReference type="SUPFAM" id="SSF56091">
    <property type="entry name" value="DNA ligase/mRNA capping enzyme, catalytic domain"/>
    <property type="match status" value="1"/>
</dbReference>
<comment type="similarity">
    <text evidence="1">Belongs to the ATP-dependent DNA ligase family.</text>
</comment>
<name>A0ABM6RQG0_9FIRM</name>
<accession>A0ABM6RQG0</accession>
<dbReference type="Gene3D" id="3.30.470.30">
    <property type="entry name" value="DNA ligase/mRNA capping enzyme"/>
    <property type="match status" value="1"/>
</dbReference>
<evidence type="ECO:0000256" key="2">
    <source>
        <dbReference type="ARBA" id="ARBA00022598"/>
    </source>
</evidence>
<evidence type="ECO:0000313" key="4">
    <source>
        <dbReference type="EMBL" id="AUW93637.1"/>
    </source>
</evidence>
<dbReference type="InterPro" id="IPR050191">
    <property type="entry name" value="ATP-dep_DNA_ligase"/>
</dbReference>
<keyword evidence="2" id="KW-0436">Ligase</keyword>
<dbReference type="PANTHER" id="PTHR45674">
    <property type="entry name" value="DNA LIGASE 1/3 FAMILY MEMBER"/>
    <property type="match status" value="1"/>
</dbReference>
<dbReference type="CDD" id="cd07906">
    <property type="entry name" value="Adenylation_DNA_ligase_LigD_LigC"/>
    <property type="match status" value="1"/>
</dbReference>
<gene>
    <name evidence="4" type="ORF">BXT84_06515</name>
</gene>
<reference evidence="4 5" key="1">
    <citation type="journal article" date="2019" name="Sci. Rep.">
        <title>Sulfobacillus thermotolerans: new insights into resistance and metabolic capacities of acidophilic chemolithotrophs.</title>
        <authorList>
            <person name="Panyushkina A.E."/>
            <person name="Babenko V.V."/>
            <person name="Nikitina A.S."/>
            <person name="Selezneva O.V."/>
            <person name="Tsaplina I.A."/>
            <person name="Letarova M.A."/>
            <person name="Kostryukova E.S."/>
            <person name="Letarov A.V."/>
        </authorList>
    </citation>
    <scope>NUCLEOTIDE SEQUENCE [LARGE SCALE GENOMIC DNA]</scope>
    <source>
        <strain evidence="4 5">Kr1</strain>
    </source>
</reference>
<evidence type="ECO:0000256" key="1">
    <source>
        <dbReference type="ARBA" id="ARBA00007572"/>
    </source>
</evidence>
<dbReference type="EMBL" id="CP019454">
    <property type="protein sequence ID" value="AUW93637.1"/>
    <property type="molecule type" value="Genomic_DNA"/>
</dbReference>
<dbReference type="Gene3D" id="3.30.1490.70">
    <property type="match status" value="1"/>
</dbReference>
<dbReference type="Proteomes" id="UP000325292">
    <property type="component" value="Chromosome"/>
</dbReference>
<dbReference type="Pfam" id="PF01068">
    <property type="entry name" value="DNA_ligase_A_M"/>
    <property type="match status" value="1"/>
</dbReference>
<dbReference type="PANTHER" id="PTHR45674:SF4">
    <property type="entry name" value="DNA LIGASE 1"/>
    <property type="match status" value="1"/>
</dbReference>
<proteinExistence type="inferred from homology"/>
<dbReference type="PROSITE" id="PS50160">
    <property type="entry name" value="DNA_LIGASE_A3"/>
    <property type="match status" value="1"/>
</dbReference>
<keyword evidence="5" id="KW-1185">Reference proteome</keyword>
<feature type="domain" description="ATP-dependent DNA ligase family profile" evidence="3">
    <location>
        <begin position="101"/>
        <end position="186"/>
    </location>
</feature>
<evidence type="ECO:0000259" key="3">
    <source>
        <dbReference type="PROSITE" id="PS50160"/>
    </source>
</evidence>
<evidence type="ECO:0000313" key="5">
    <source>
        <dbReference type="Proteomes" id="UP000325292"/>
    </source>
</evidence>
<sequence length="271" mass="31404">MREPGFFVPPMLAVTAQEPFDDSQWIYEVKWDGYRCQIHWNGTLRLYSRQGHDLLTQFPDLQDAGTFLPFPMVLDAELVAWIDGHPSFAALQRKEPVPHRLIVFDCLFAQNRWVLHEPLATRRALLQERVQSAGPLVVSEAVDGQGLALLHAVREQGLEGVMAKDRHSLYHPGQRVRFWQKFLAEYRQWALVPYVSRRKHHGGWLWAIVSAETQLPLGLLPAPRSWSVPEELQQTSADMVPLNPPLHAEVSYRMLTDTGRMRHGRIRRWRR</sequence>
<protein>
    <recommendedName>
        <fullName evidence="3">ATP-dependent DNA ligase family profile domain-containing protein</fullName>
    </recommendedName>
</protein>
<organism evidence="4 5">
    <name type="scientific">Sulfobacillus thermotolerans</name>
    <dbReference type="NCBI Taxonomy" id="338644"/>
    <lineage>
        <taxon>Bacteria</taxon>
        <taxon>Bacillati</taxon>
        <taxon>Bacillota</taxon>
        <taxon>Clostridia</taxon>
        <taxon>Eubacteriales</taxon>
        <taxon>Clostridiales Family XVII. Incertae Sedis</taxon>
        <taxon>Sulfobacillus</taxon>
    </lineage>
</organism>